<feature type="transmembrane region" description="Helical" evidence="2">
    <location>
        <begin position="225"/>
        <end position="250"/>
    </location>
</feature>
<feature type="signal peptide" evidence="3">
    <location>
        <begin position="1"/>
        <end position="18"/>
    </location>
</feature>
<evidence type="ECO:0000313" key="4">
    <source>
        <dbReference type="EMBL" id="KAH6646188.1"/>
    </source>
</evidence>
<reference evidence="4" key="1">
    <citation type="journal article" date="2021" name="Nat. Commun.">
        <title>Genetic determinants of endophytism in the Arabidopsis root mycobiome.</title>
        <authorList>
            <person name="Mesny F."/>
            <person name="Miyauchi S."/>
            <person name="Thiergart T."/>
            <person name="Pickel B."/>
            <person name="Atanasova L."/>
            <person name="Karlsson M."/>
            <person name="Huettel B."/>
            <person name="Barry K.W."/>
            <person name="Haridas S."/>
            <person name="Chen C."/>
            <person name="Bauer D."/>
            <person name="Andreopoulos W."/>
            <person name="Pangilinan J."/>
            <person name="LaButti K."/>
            <person name="Riley R."/>
            <person name="Lipzen A."/>
            <person name="Clum A."/>
            <person name="Drula E."/>
            <person name="Henrissat B."/>
            <person name="Kohler A."/>
            <person name="Grigoriev I.V."/>
            <person name="Martin F.M."/>
            <person name="Hacquard S."/>
        </authorList>
    </citation>
    <scope>NUCLEOTIDE SEQUENCE</scope>
    <source>
        <strain evidence="4">MPI-SDFR-AT-0073</strain>
    </source>
</reference>
<sequence>MRSSISIPILSLLLPTLAASTATSECLRSKAVSLAIESLCGDKETMVRCFKQASDADIVTLESCLKNAGCTPKAAASEASYLVTFCNGEPSDLKRREREGLAARATDSTASADSTTTTDASTTATTTGTSAVSKRETTDTTATATTTAATTAATTDTTATGSTTVFSGTACSSAKATAVSSCDSKNQYDCSIVTTTTLVCRSNYYCDTDASGNNLCMVRQDGMTLSGTIVAIFLAIGMTGIIASVIFLCCQDRKEQKRQRARTEAAAIAKANSVSRPETRSASQPVRSISQSDAAHQPNPFAG</sequence>
<organism evidence="4 5">
    <name type="scientific">Truncatella angustata</name>
    <dbReference type="NCBI Taxonomy" id="152316"/>
    <lineage>
        <taxon>Eukaryota</taxon>
        <taxon>Fungi</taxon>
        <taxon>Dikarya</taxon>
        <taxon>Ascomycota</taxon>
        <taxon>Pezizomycotina</taxon>
        <taxon>Sordariomycetes</taxon>
        <taxon>Xylariomycetidae</taxon>
        <taxon>Amphisphaeriales</taxon>
        <taxon>Sporocadaceae</taxon>
        <taxon>Truncatella</taxon>
    </lineage>
</organism>
<dbReference type="RefSeq" id="XP_045952702.1">
    <property type="nucleotide sequence ID" value="XM_046100883.1"/>
</dbReference>
<keyword evidence="2" id="KW-0472">Membrane</keyword>
<comment type="caution">
    <text evidence="4">The sequence shown here is derived from an EMBL/GenBank/DDBJ whole genome shotgun (WGS) entry which is preliminary data.</text>
</comment>
<dbReference type="GeneID" id="70129775"/>
<dbReference type="AlphaFoldDB" id="A0A9P8RHM8"/>
<dbReference type="Proteomes" id="UP000758603">
    <property type="component" value="Unassembled WGS sequence"/>
</dbReference>
<evidence type="ECO:0000256" key="1">
    <source>
        <dbReference type="SAM" id="MobiDB-lite"/>
    </source>
</evidence>
<feature type="chain" id="PRO_5040355044" evidence="3">
    <location>
        <begin position="19"/>
        <end position="303"/>
    </location>
</feature>
<protein>
    <submittedName>
        <fullName evidence="4">Uncharacterized protein</fullName>
    </submittedName>
</protein>
<evidence type="ECO:0000313" key="5">
    <source>
        <dbReference type="Proteomes" id="UP000758603"/>
    </source>
</evidence>
<evidence type="ECO:0000256" key="2">
    <source>
        <dbReference type="SAM" id="Phobius"/>
    </source>
</evidence>
<feature type="compositionally biased region" description="Polar residues" evidence="1">
    <location>
        <begin position="272"/>
        <end position="294"/>
    </location>
</feature>
<name>A0A9P8RHM8_9PEZI</name>
<dbReference type="EMBL" id="JAGPXC010000010">
    <property type="protein sequence ID" value="KAH6646188.1"/>
    <property type="molecule type" value="Genomic_DNA"/>
</dbReference>
<accession>A0A9P8RHM8</accession>
<proteinExistence type="predicted"/>
<keyword evidence="3" id="KW-0732">Signal</keyword>
<gene>
    <name evidence="4" type="ORF">BKA67DRAFT_541168</name>
</gene>
<keyword evidence="5" id="KW-1185">Reference proteome</keyword>
<feature type="region of interest" description="Disordered" evidence="1">
    <location>
        <begin position="263"/>
        <end position="303"/>
    </location>
</feature>
<dbReference type="OrthoDB" id="3630276at2759"/>
<feature type="compositionally biased region" description="Low complexity" evidence="1">
    <location>
        <begin position="102"/>
        <end position="131"/>
    </location>
</feature>
<keyword evidence="2" id="KW-1133">Transmembrane helix</keyword>
<feature type="region of interest" description="Disordered" evidence="1">
    <location>
        <begin position="96"/>
        <end position="146"/>
    </location>
</feature>
<keyword evidence="2" id="KW-0812">Transmembrane</keyword>
<evidence type="ECO:0000256" key="3">
    <source>
        <dbReference type="SAM" id="SignalP"/>
    </source>
</evidence>